<dbReference type="PATRIC" id="fig|86416.3.peg.3363"/>
<dbReference type="RefSeq" id="WP_015616450.1">
    <property type="nucleotide sequence ID" value="NC_021182.1"/>
</dbReference>
<reference evidence="1 2" key="1">
    <citation type="submission" date="2012-01" db="EMBL/GenBank/DDBJ databases">
        <title>Complete sequence of chromosome of Clostridium pasteurianum BC1.</title>
        <authorList>
            <consortium name="US DOE Joint Genome Institute"/>
            <person name="Lucas S."/>
            <person name="Han J."/>
            <person name="Lapidus A."/>
            <person name="Cheng J.-F."/>
            <person name="Goodwin L."/>
            <person name="Pitluck S."/>
            <person name="Peters L."/>
            <person name="Mikhailova N."/>
            <person name="Teshima H."/>
            <person name="Detter J.C."/>
            <person name="Han C."/>
            <person name="Tapia R."/>
            <person name="Land M."/>
            <person name="Hauser L."/>
            <person name="Kyrpides N."/>
            <person name="Ivanova N."/>
            <person name="Pagani I."/>
            <person name="Dunn J."/>
            <person name="Taghavi S."/>
            <person name="Francis A."/>
            <person name="van der Lelie D."/>
            <person name="Woyke T."/>
        </authorList>
    </citation>
    <scope>NUCLEOTIDE SEQUENCE [LARGE SCALE GENOMIC DNA]</scope>
    <source>
        <strain evidence="1 2">BC1</strain>
    </source>
</reference>
<protein>
    <submittedName>
        <fullName evidence="1">Uncharacterized protein</fullName>
    </submittedName>
</protein>
<keyword evidence="2" id="KW-1185">Reference proteome</keyword>
<dbReference type="eggNOG" id="ENOG5033HIU">
    <property type="taxonomic scope" value="Bacteria"/>
</dbReference>
<name>R4KEX9_CLOPA</name>
<dbReference type="OrthoDB" id="1954217at2"/>
<accession>R4KEX9</accession>
<dbReference type="Proteomes" id="UP000013523">
    <property type="component" value="Chromosome"/>
</dbReference>
<sequence length="112" mass="12503">MRTKNVTVAGIEVTVRERKIKELKELAITLGINQDLMKLGPSALYDKAKDLFYNQISVVFPELKGTDLEEAYPSELEELVNAFLDANFTGAKKVAIPLLSLAQRYLSSSQKN</sequence>
<gene>
    <name evidence="1" type="ORF">Clopa_3369</name>
</gene>
<evidence type="ECO:0000313" key="2">
    <source>
        <dbReference type="Proteomes" id="UP000013523"/>
    </source>
</evidence>
<dbReference type="KEGG" id="cpas:Clopa_3369"/>
<evidence type="ECO:0000313" key="1">
    <source>
        <dbReference type="EMBL" id="AGK98165.1"/>
    </source>
</evidence>
<dbReference type="HOGENOM" id="CLU_2205281_0_0_9"/>
<organism evidence="1 2">
    <name type="scientific">Clostridium pasteurianum BC1</name>
    <dbReference type="NCBI Taxonomy" id="86416"/>
    <lineage>
        <taxon>Bacteria</taxon>
        <taxon>Bacillati</taxon>
        <taxon>Bacillota</taxon>
        <taxon>Clostridia</taxon>
        <taxon>Eubacteriales</taxon>
        <taxon>Clostridiaceae</taxon>
        <taxon>Clostridium</taxon>
    </lineage>
</organism>
<dbReference type="AlphaFoldDB" id="R4KEX9"/>
<dbReference type="STRING" id="86416.Clopa_3369"/>
<dbReference type="EMBL" id="CP003261">
    <property type="protein sequence ID" value="AGK98165.1"/>
    <property type="molecule type" value="Genomic_DNA"/>
</dbReference>
<proteinExistence type="predicted"/>